<gene>
    <name evidence="2" type="ORF">COT49_00515</name>
</gene>
<evidence type="ECO:0000256" key="1">
    <source>
        <dbReference type="SAM" id="Phobius"/>
    </source>
</evidence>
<dbReference type="EMBL" id="PEYT01000004">
    <property type="protein sequence ID" value="PIS23318.1"/>
    <property type="molecule type" value="Genomic_DNA"/>
</dbReference>
<dbReference type="Proteomes" id="UP000230340">
    <property type="component" value="Unassembled WGS sequence"/>
</dbReference>
<evidence type="ECO:0000313" key="2">
    <source>
        <dbReference type="EMBL" id="PIS23318.1"/>
    </source>
</evidence>
<comment type="caution">
    <text evidence="2">The sequence shown here is derived from an EMBL/GenBank/DDBJ whole genome shotgun (WGS) entry which is preliminary data.</text>
</comment>
<protein>
    <submittedName>
        <fullName evidence="2">Uncharacterized protein</fullName>
    </submittedName>
</protein>
<keyword evidence="1" id="KW-1133">Transmembrane helix</keyword>
<evidence type="ECO:0000313" key="3">
    <source>
        <dbReference type="Proteomes" id="UP000230340"/>
    </source>
</evidence>
<proteinExistence type="predicted"/>
<reference evidence="3" key="1">
    <citation type="submission" date="2017-09" db="EMBL/GenBank/DDBJ databases">
        <title>Depth-based differentiation of microbial function through sediment-hosted aquifers and enrichment of novel symbionts in the deep terrestrial subsurface.</title>
        <authorList>
            <person name="Probst A.J."/>
            <person name="Ladd B."/>
            <person name="Jarett J.K."/>
            <person name="Geller-Mcgrath D.E."/>
            <person name="Sieber C.M.K."/>
            <person name="Emerson J.B."/>
            <person name="Anantharaman K."/>
            <person name="Thomas B.C."/>
            <person name="Malmstrom R."/>
            <person name="Stieglmeier M."/>
            <person name="Klingl A."/>
            <person name="Woyke T."/>
            <person name="Ryan C.M."/>
            <person name="Banfield J.F."/>
        </authorList>
    </citation>
    <scope>NUCLEOTIDE SEQUENCE [LARGE SCALE GENOMIC DNA]</scope>
</reference>
<keyword evidence="1" id="KW-0812">Transmembrane</keyword>
<accession>A0A2H0XGP8</accession>
<sequence length="92" mass="10591">MAKKKNKKEIARLRAQVEILKAQLGSPKATAPRISKEPLAITKAEKFDTEITDYTPYIVHDFQKSLAVSFVFFTGIIALYLTQARWYNLIRF</sequence>
<keyword evidence="1" id="KW-0472">Membrane</keyword>
<organism evidence="2 3">
    <name type="scientific">candidate division WWE3 bacterium CG08_land_8_20_14_0_20_40_13</name>
    <dbReference type="NCBI Taxonomy" id="1975084"/>
    <lineage>
        <taxon>Bacteria</taxon>
        <taxon>Katanobacteria</taxon>
    </lineage>
</organism>
<dbReference type="AlphaFoldDB" id="A0A2H0XGP8"/>
<feature type="transmembrane region" description="Helical" evidence="1">
    <location>
        <begin position="66"/>
        <end position="87"/>
    </location>
</feature>
<name>A0A2H0XGP8_UNCKA</name>